<keyword evidence="6" id="KW-1185">Reference proteome</keyword>
<dbReference type="PANTHER" id="PTHR40621:SF6">
    <property type="entry name" value="AP-1-LIKE TRANSCRIPTION FACTOR YAP1-RELATED"/>
    <property type="match status" value="1"/>
</dbReference>
<name>A0A517LII4_9PEZI</name>
<dbReference type="InterPro" id="IPR046347">
    <property type="entry name" value="bZIP_sf"/>
</dbReference>
<dbReference type="CDD" id="cd14688">
    <property type="entry name" value="bZIP_YAP"/>
    <property type="match status" value="1"/>
</dbReference>
<protein>
    <recommendedName>
        <fullName evidence="4">BZIP domain-containing protein</fullName>
    </recommendedName>
</protein>
<dbReference type="GO" id="GO:0000976">
    <property type="term" value="F:transcription cis-regulatory region binding"/>
    <property type="evidence" value="ECO:0007669"/>
    <property type="project" value="InterPro"/>
</dbReference>
<feature type="compositionally biased region" description="Polar residues" evidence="3">
    <location>
        <begin position="12"/>
        <end position="49"/>
    </location>
</feature>
<dbReference type="Gene3D" id="1.20.5.170">
    <property type="match status" value="1"/>
</dbReference>
<proteinExistence type="predicted"/>
<dbReference type="OrthoDB" id="3938937at2759"/>
<dbReference type="PROSITE" id="PS50217">
    <property type="entry name" value="BZIP"/>
    <property type="match status" value="1"/>
</dbReference>
<feature type="region of interest" description="Disordered" evidence="3">
    <location>
        <begin position="213"/>
        <end position="254"/>
    </location>
</feature>
<feature type="region of interest" description="Disordered" evidence="3">
    <location>
        <begin position="1"/>
        <end position="97"/>
    </location>
</feature>
<feature type="domain" description="BZIP" evidence="4">
    <location>
        <begin position="74"/>
        <end position="137"/>
    </location>
</feature>
<feature type="compositionally biased region" description="Polar residues" evidence="3">
    <location>
        <begin position="62"/>
        <end position="75"/>
    </location>
</feature>
<dbReference type="EMBL" id="CP042197">
    <property type="protein sequence ID" value="QDS75452.1"/>
    <property type="molecule type" value="Genomic_DNA"/>
</dbReference>
<evidence type="ECO:0000256" key="1">
    <source>
        <dbReference type="ARBA" id="ARBA00004123"/>
    </source>
</evidence>
<dbReference type="GO" id="GO:0001228">
    <property type="term" value="F:DNA-binding transcription activator activity, RNA polymerase II-specific"/>
    <property type="evidence" value="ECO:0007669"/>
    <property type="project" value="TreeGrafter"/>
</dbReference>
<dbReference type="PROSITE" id="PS00036">
    <property type="entry name" value="BZIP_BASIC"/>
    <property type="match status" value="1"/>
</dbReference>
<evidence type="ECO:0000313" key="5">
    <source>
        <dbReference type="EMBL" id="QDS75452.1"/>
    </source>
</evidence>
<accession>A0A517LII4</accession>
<dbReference type="InterPro" id="IPR050936">
    <property type="entry name" value="AP-1-like"/>
</dbReference>
<dbReference type="SMART" id="SM00338">
    <property type="entry name" value="BRLZ"/>
    <property type="match status" value="1"/>
</dbReference>
<reference evidence="5 6" key="1">
    <citation type="submission" date="2019-07" db="EMBL/GenBank/DDBJ databases">
        <title>Finished genome of Venturia effusa.</title>
        <authorList>
            <person name="Young C.A."/>
            <person name="Cox M.P."/>
            <person name="Ganley A.R.D."/>
            <person name="David W.J."/>
        </authorList>
    </citation>
    <scope>NUCLEOTIDE SEQUENCE [LARGE SCALE GENOMIC DNA]</scope>
    <source>
        <strain evidence="6">albino</strain>
    </source>
</reference>
<evidence type="ECO:0000259" key="4">
    <source>
        <dbReference type="PROSITE" id="PS50217"/>
    </source>
</evidence>
<dbReference type="SUPFAM" id="SSF57959">
    <property type="entry name" value="Leucine zipper domain"/>
    <property type="match status" value="1"/>
</dbReference>
<evidence type="ECO:0000256" key="2">
    <source>
        <dbReference type="ARBA" id="ARBA00023242"/>
    </source>
</evidence>
<evidence type="ECO:0000256" key="3">
    <source>
        <dbReference type="SAM" id="MobiDB-lite"/>
    </source>
</evidence>
<gene>
    <name evidence="5" type="ORF">FKW77_004108</name>
</gene>
<sequence>MAQRDYSRHYQAGQSSDSQFGNSPSRQQYSQPTSTPQYDPAMGQSTYQTGPYDPTDQHAGEQSRNQSHGLGSGTSDKSRRREQNRLAQRALRQRRETHVRELEQQVLHKSLETRHLATENRQLSHHLTTVEQQNEFLRLQQLGSTQSAEAWAASAGYSPYTQQATSPYDESAATYHSYHSSASDPTPMGTPGWGYSGAVDPVMHGHVQPWVGHGYAQTGDYGGQYYEEEEEEEEEEGEEQQQQQVQPRVRRRRG</sequence>
<comment type="subcellular location">
    <subcellularLocation>
        <location evidence="1">Nucleus</location>
    </subcellularLocation>
</comment>
<dbReference type="InterPro" id="IPR004827">
    <property type="entry name" value="bZIP"/>
</dbReference>
<dbReference type="GO" id="GO:0090575">
    <property type="term" value="C:RNA polymerase II transcription regulator complex"/>
    <property type="evidence" value="ECO:0007669"/>
    <property type="project" value="TreeGrafter"/>
</dbReference>
<dbReference type="STRING" id="50376.A0A517LII4"/>
<dbReference type="PANTHER" id="PTHR40621">
    <property type="entry name" value="TRANSCRIPTION FACTOR KAPC-RELATED"/>
    <property type="match status" value="1"/>
</dbReference>
<organism evidence="5 6">
    <name type="scientific">Venturia effusa</name>
    <dbReference type="NCBI Taxonomy" id="50376"/>
    <lineage>
        <taxon>Eukaryota</taxon>
        <taxon>Fungi</taxon>
        <taxon>Dikarya</taxon>
        <taxon>Ascomycota</taxon>
        <taxon>Pezizomycotina</taxon>
        <taxon>Dothideomycetes</taxon>
        <taxon>Pleosporomycetidae</taxon>
        <taxon>Venturiales</taxon>
        <taxon>Venturiaceae</taxon>
        <taxon>Venturia</taxon>
    </lineage>
</organism>
<feature type="compositionally biased region" description="Acidic residues" evidence="3">
    <location>
        <begin position="226"/>
        <end position="239"/>
    </location>
</feature>
<dbReference type="AlphaFoldDB" id="A0A517LII4"/>
<keyword evidence="2" id="KW-0539">Nucleus</keyword>
<evidence type="ECO:0000313" key="6">
    <source>
        <dbReference type="Proteomes" id="UP000316270"/>
    </source>
</evidence>
<dbReference type="Proteomes" id="UP000316270">
    <property type="component" value="Chromosome 13"/>
</dbReference>